<dbReference type="Pfam" id="PF11126">
    <property type="entry name" value="Phage_DsbA"/>
    <property type="match status" value="1"/>
</dbReference>
<protein>
    <submittedName>
        <fullName evidence="1">DsDNA binding protein, late transcription</fullName>
    </submittedName>
</protein>
<organism evidence="1 2">
    <name type="scientific">Serratia phage PS2</name>
    <dbReference type="NCBI Taxonomy" id="1481112"/>
    <lineage>
        <taxon>Viruses</taxon>
        <taxon>Duplodnaviria</taxon>
        <taxon>Heunggongvirae</taxon>
        <taxon>Uroviricota</taxon>
        <taxon>Caudoviricetes</taxon>
        <taxon>Muldoonvirus</taxon>
        <taxon>Muldoonvirus PS2</taxon>
    </lineage>
</organism>
<dbReference type="Proteomes" id="UP000024445">
    <property type="component" value="Segment"/>
</dbReference>
<evidence type="ECO:0000313" key="1">
    <source>
        <dbReference type="EMBL" id="AHY25486.1"/>
    </source>
</evidence>
<keyword evidence="2" id="KW-1185">Reference proteome</keyword>
<dbReference type="KEGG" id="vg:19485122"/>
<gene>
    <name evidence="1" type="primary">dsbA</name>
    <name evidence="1" type="ORF">PS2_248</name>
</gene>
<accession>A0A023W6M6</accession>
<sequence>MAKKEKKVKVEFDADIHGEVVASAIKEFSDQLIIIDGYKDNLKTIREKCIEETGIDGKHFNRLLKLRHDSIRDRFEAENTEVVELYDKIFD</sequence>
<dbReference type="EMBL" id="KJ025957">
    <property type="protein sequence ID" value="AHY25486.1"/>
    <property type="molecule type" value="Genomic_DNA"/>
</dbReference>
<reference evidence="1 2" key="1">
    <citation type="submission" date="2014-01" db="EMBL/GenBank/DDBJ databases">
        <authorList>
            <person name="Zhang G."/>
            <person name="Jin J."/>
            <person name="Li Z.J."/>
            <person name="Wang S.W."/>
            <person name="Chen S.J."/>
            <person name="Wang S.M."/>
            <person name="Wang X.T."/>
            <person name="Li Y.H."/>
            <person name="Wang J."/>
            <person name="Yang C.K."/>
            <person name="Wang L."/>
        </authorList>
    </citation>
    <scope>NUCLEOTIDE SEQUENCE [LARGE SCALE GENOMIC DNA]</scope>
</reference>
<name>A0A023W6M6_9CAUD</name>
<dbReference type="InterPro" id="IPR020313">
    <property type="entry name" value="Double-stranded_DNA-bd"/>
</dbReference>
<dbReference type="GeneID" id="19485122"/>
<dbReference type="RefSeq" id="YP_009030295.1">
    <property type="nucleotide sequence ID" value="NC_024121.1"/>
</dbReference>
<proteinExistence type="predicted"/>
<dbReference type="OrthoDB" id="21560at10239"/>
<evidence type="ECO:0000313" key="2">
    <source>
        <dbReference type="Proteomes" id="UP000024445"/>
    </source>
</evidence>